<comment type="catalytic activity">
    <reaction evidence="7">
        <text>[(1-&gt;4)-alpha-D-galacturonosyl methyl ester](n) + n H2O = [(1-&gt;4)-alpha-D-galacturonosyl](n) + n methanol + n H(+)</text>
        <dbReference type="Rhea" id="RHEA:22380"/>
        <dbReference type="Rhea" id="RHEA-COMP:14570"/>
        <dbReference type="Rhea" id="RHEA-COMP:14573"/>
        <dbReference type="ChEBI" id="CHEBI:15377"/>
        <dbReference type="ChEBI" id="CHEBI:15378"/>
        <dbReference type="ChEBI" id="CHEBI:17790"/>
        <dbReference type="ChEBI" id="CHEBI:140522"/>
        <dbReference type="ChEBI" id="CHEBI:140523"/>
        <dbReference type="EC" id="3.1.1.11"/>
    </reaction>
</comment>
<dbReference type="CDD" id="cd15799">
    <property type="entry name" value="PMEI-like_4"/>
    <property type="match status" value="1"/>
</dbReference>
<protein>
    <recommendedName>
        <fullName evidence="7">Pectinesterase</fullName>
        <ecNumber evidence="7">3.1.1.11</ecNumber>
    </recommendedName>
</protein>
<dbReference type="InterPro" id="IPR035513">
    <property type="entry name" value="Invertase/methylesterase_inhib"/>
</dbReference>
<keyword evidence="10" id="KW-1185">Reference proteome</keyword>
<dbReference type="SUPFAM" id="SSF51126">
    <property type="entry name" value="Pectin lyase-like"/>
    <property type="match status" value="1"/>
</dbReference>
<comment type="function">
    <text evidence="7">Acts in the modification of cell walls via demethylesterification of cell wall pectin.</text>
</comment>
<gene>
    <name evidence="9" type="ORF">ZOSMA_75G00820</name>
</gene>
<organism evidence="9 10">
    <name type="scientific">Zostera marina</name>
    <name type="common">Eelgrass</name>
    <dbReference type="NCBI Taxonomy" id="29655"/>
    <lineage>
        <taxon>Eukaryota</taxon>
        <taxon>Viridiplantae</taxon>
        <taxon>Streptophyta</taxon>
        <taxon>Embryophyta</taxon>
        <taxon>Tracheophyta</taxon>
        <taxon>Spermatophyta</taxon>
        <taxon>Magnoliopsida</taxon>
        <taxon>Liliopsida</taxon>
        <taxon>Zosteraceae</taxon>
        <taxon>Zostera</taxon>
    </lineage>
</organism>
<keyword evidence="5 7" id="KW-0063">Aspartyl esterase</keyword>
<dbReference type="Pfam" id="PF04043">
    <property type="entry name" value="PMEI"/>
    <property type="match status" value="1"/>
</dbReference>
<evidence type="ECO:0000256" key="7">
    <source>
        <dbReference type="RuleBase" id="RU000589"/>
    </source>
</evidence>
<evidence type="ECO:0000256" key="3">
    <source>
        <dbReference type="ARBA" id="ARBA00007786"/>
    </source>
</evidence>
<dbReference type="STRING" id="29655.A0A0K9NRQ5"/>
<dbReference type="GO" id="GO:0046910">
    <property type="term" value="F:pectinesterase inhibitor activity"/>
    <property type="evidence" value="ECO:0000318"/>
    <property type="project" value="GO_Central"/>
</dbReference>
<dbReference type="AlphaFoldDB" id="A0A0K9NRQ5"/>
<evidence type="ECO:0000256" key="4">
    <source>
        <dbReference type="ARBA" id="ARBA00022801"/>
    </source>
</evidence>
<dbReference type="Gene3D" id="2.160.20.10">
    <property type="entry name" value="Single-stranded right-handed beta-helix, Pectin lyase-like"/>
    <property type="match status" value="1"/>
</dbReference>
<dbReference type="GO" id="GO:0045490">
    <property type="term" value="P:pectin catabolic process"/>
    <property type="evidence" value="ECO:0007669"/>
    <property type="project" value="UniProtKB-UniRule"/>
</dbReference>
<accession>A0A0K9NRQ5</accession>
<feature type="chain" id="PRO_5005393786" description="Pectinesterase" evidence="7">
    <location>
        <begin position="24"/>
        <end position="498"/>
    </location>
</feature>
<keyword evidence="7" id="KW-0964">Secreted</keyword>
<dbReference type="SMART" id="SM00856">
    <property type="entry name" value="PMEI"/>
    <property type="match status" value="1"/>
</dbReference>
<dbReference type="SUPFAM" id="SSF101148">
    <property type="entry name" value="Plant invertase/pectin methylesterase inhibitor"/>
    <property type="match status" value="1"/>
</dbReference>
<comment type="similarity">
    <text evidence="2">In the N-terminal section; belongs to the PMEI family.</text>
</comment>
<comment type="caution">
    <text evidence="9">The sequence shown here is derived from an EMBL/GenBank/DDBJ whole genome shotgun (WGS) entry which is preliminary data.</text>
</comment>
<dbReference type="FunFam" id="2.160.20.10:FF:000001">
    <property type="entry name" value="Pectinesterase"/>
    <property type="match status" value="1"/>
</dbReference>
<evidence type="ECO:0000256" key="2">
    <source>
        <dbReference type="ARBA" id="ARBA00006027"/>
    </source>
</evidence>
<keyword evidence="7" id="KW-0961">Cell wall biogenesis/degradation</keyword>
<dbReference type="InterPro" id="IPR012334">
    <property type="entry name" value="Pectin_lyas_fold"/>
</dbReference>
<dbReference type="InterPro" id="IPR033131">
    <property type="entry name" value="Pectinesterase_Asp_AS"/>
</dbReference>
<keyword evidence="7" id="KW-0134">Cell wall</keyword>
<keyword evidence="4 7" id="KW-0378">Hydrolase</keyword>
<dbReference type="InterPro" id="IPR006501">
    <property type="entry name" value="Pectinesterase_inhib_dom"/>
</dbReference>
<evidence type="ECO:0000259" key="8">
    <source>
        <dbReference type="SMART" id="SM00856"/>
    </source>
</evidence>
<dbReference type="OrthoDB" id="2019149at2759"/>
<dbReference type="InterPro" id="IPR000070">
    <property type="entry name" value="Pectinesterase_cat"/>
</dbReference>
<dbReference type="InterPro" id="IPR011050">
    <property type="entry name" value="Pectin_lyase_fold/virulence"/>
</dbReference>
<reference evidence="10" key="1">
    <citation type="journal article" date="2016" name="Nature">
        <title>The genome of the seagrass Zostera marina reveals angiosperm adaptation to the sea.</title>
        <authorList>
            <person name="Olsen J.L."/>
            <person name="Rouze P."/>
            <person name="Verhelst B."/>
            <person name="Lin Y.-C."/>
            <person name="Bayer T."/>
            <person name="Collen J."/>
            <person name="Dattolo E."/>
            <person name="De Paoli E."/>
            <person name="Dittami S."/>
            <person name="Maumus F."/>
            <person name="Michel G."/>
            <person name="Kersting A."/>
            <person name="Lauritano C."/>
            <person name="Lohaus R."/>
            <person name="Toepel M."/>
            <person name="Tonon T."/>
            <person name="Vanneste K."/>
            <person name="Amirebrahimi M."/>
            <person name="Brakel J."/>
            <person name="Bostroem C."/>
            <person name="Chovatia M."/>
            <person name="Grimwood J."/>
            <person name="Jenkins J.W."/>
            <person name="Jueterbock A."/>
            <person name="Mraz A."/>
            <person name="Stam W.T."/>
            <person name="Tice H."/>
            <person name="Bornberg-Bauer E."/>
            <person name="Green P.J."/>
            <person name="Pearson G.A."/>
            <person name="Procaccini G."/>
            <person name="Duarte C.M."/>
            <person name="Schmutz J."/>
            <person name="Reusch T.B.H."/>
            <person name="Van de Peer Y."/>
        </authorList>
    </citation>
    <scope>NUCLEOTIDE SEQUENCE [LARGE SCALE GENOMIC DNA]</scope>
    <source>
        <strain evidence="10">cv. Finnish</strain>
    </source>
</reference>
<dbReference type="EC" id="3.1.1.11" evidence="7"/>
<feature type="domain" description="Pectinesterase inhibitor" evidence="8">
    <location>
        <begin position="21"/>
        <end position="142"/>
    </location>
</feature>
<dbReference type="PROSITE" id="PS00800">
    <property type="entry name" value="PECTINESTERASE_1"/>
    <property type="match status" value="1"/>
</dbReference>
<dbReference type="Proteomes" id="UP000036987">
    <property type="component" value="Unassembled WGS sequence"/>
</dbReference>
<dbReference type="UniPathway" id="UPA00545">
    <property type="reaction ID" value="UER00823"/>
</dbReference>
<dbReference type="OMA" id="GAHHPHW"/>
<evidence type="ECO:0000256" key="1">
    <source>
        <dbReference type="ARBA" id="ARBA00005184"/>
    </source>
</evidence>
<evidence type="ECO:0000313" key="9">
    <source>
        <dbReference type="EMBL" id="KMZ58650.1"/>
    </source>
</evidence>
<dbReference type="GO" id="GO:0030599">
    <property type="term" value="F:pectinesterase activity"/>
    <property type="evidence" value="ECO:0000318"/>
    <property type="project" value="GO_Central"/>
</dbReference>
<dbReference type="InterPro" id="IPR018040">
    <property type="entry name" value="Pectinesterase_Tyr_AS"/>
</dbReference>
<dbReference type="PROSITE" id="PS00503">
    <property type="entry name" value="PECTINESTERASE_2"/>
    <property type="match status" value="1"/>
</dbReference>
<comment type="similarity">
    <text evidence="3">In the C-terminal section; belongs to the pectinesterase family.</text>
</comment>
<evidence type="ECO:0000313" key="10">
    <source>
        <dbReference type="Proteomes" id="UP000036987"/>
    </source>
</evidence>
<comment type="pathway">
    <text evidence="1 7">Glycan metabolism; pectin degradation; 2-dehydro-3-deoxy-D-gluconate from pectin: step 1/5.</text>
</comment>
<evidence type="ECO:0000256" key="6">
    <source>
        <dbReference type="PROSITE-ProRule" id="PRU10040"/>
    </source>
</evidence>
<comment type="subcellular location">
    <subcellularLocation>
        <location evidence="7">Secreted</location>
        <location evidence="7">Cell wall</location>
    </subcellularLocation>
</comment>
<dbReference type="GO" id="GO:0042545">
    <property type="term" value="P:cell wall modification"/>
    <property type="evidence" value="ECO:0007669"/>
    <property type="project" value="UniProtKB-UniRule"/>
</dbReference>
<dbReference type="Pfam" id="PF01095">
    <property type="entry name" value="Pectinesterase"/>
    <property type="match status" value="1"/>
</dbReference>
<dbReference type="Gene3D" id="1.20.140.40">
    <property type="entry name" value="Invertase/pectin methylesterase inhibitor family protein"/>
    <property type="match status" value="1"/>
</dbReference>
<dbReference type="EMBL" id="LFYR01001913">
    <property type="protein sequence ID" value="KMZ58650.1"/>
    <property type="molecule type" value="Genomic_DNA"/>
</dbReference>
<proteinExistence type="inferred from homology"/>
<keyword evidence="7" id="KW-0732">Signal</keyword>
<name>A0A0K9NRQ5_ZOSMR</name>
<feature type="active site" evidence="6">
    <location>
        <position position="333"/>
    </location>
</feature>
<evidence type="ECO:0000256" key="5">
    <source>
        <dbReference type="ARBA" id="ARBA00023085"/>
    </source>
</evidence>
<feature type="signal peptide" evidence="7">
    <location>
        <begin position="1"/>
        <end position="23"/>
    </location>
</feature>
<sequence>MDLITRVLLPTIFIAVFIIPASAQSGVSFESTLSSTVGELQKVLSLVADFAGRFGGGDTRTVSAVGDCMELLDLSVDEINWTIDANSSSRKHHHDRRTWLSAALGNQDTCEEGLSHTNVVLRTLIGGGLRTVTNLVADCLSNIPGSGDGRRRKLFGLKKGFPTWLGRKDRSLLEVTTVGCVNAEFVVSQDGCGNYQTVKEAIDAAPLKSEKRTVIYVKRGVYKENVEVKKKKWNIVLIGDGMGATIITGDRNVVDGWTTYRSATFAISGKGFLARDITFENTAGPEKHQAVALRSDSDLSVFYRCEFKAYQDTLYPHGLRQFYRECRISGTVDFIFGNAAAIFQNCNILARKPLPGQKNTVTAHGRKDPNQNTGFTIQSSNITADIDLATSNDTMNPTYLGRPWKPFSRTVVMQSYLGPAIQPRGWLEWNGDFALSTLYYAEYDNQGPGSMLGGRVKWPGYHIINDTSVANLFTVAQFLDGNSWLPSSGVTYTAGLTM</sequence>
<dbReference type="PANTHER" id="PTHR31707">
    <property type="entry name" value="PECTINESTERASE"/>
    <property type="match status" value="1"/>
</dbReference>